<name>A0ABN7SIS1_OIKDI</name>
<proteinExistence type="predicted"/>
<gene>
    <name evidence="1" type="ORF">OKIOD_LOCUS8685</name>
</gene>
<evidence type="ECO:0000313" key="1">
    <source>
        <dbReference type="EMBL" id="CAG5101477.1"/>
    </source>
</evidence>
<evidence type="ECO:0000313" key="2">
    <source>
        <dbReference type="Proteomes" id="UP001158576"/>
    </source>
</evidence>
<organism evidence="1 2">
    <name type="scientific">Oikopleura dioica</name>
    <name type="common">Tunicate</name>
    <dbReference type="NCBI Taxonomy" id="34765"/>
    <lineage>
        <taxon>Eukaryota</taxon>
        <taxon>Metazoa</taxon>
        <taxon>Chordata</taxon>
        <taxon>Tunicata</taxon>
        <taxon>Appendicularia</taxon>
        <taxon>Copelata</taxon>
        <taxon>Oikopleuridae</taxon>
        <taxon>Oikopleura</taxon>
    </lineage>
</organism>
<dbReference type="EMBL" id="OU015570">
    <property type="protein sequence ID" value="CAG5101477.1"/>
    <property type="molecule type" value="Genomic_DNA"/>
</dbReference>
<dbReference type="Proteomes" id="UP001158576">
    <property type="component" value="Chromosome YSR"/>
</dbReference>
<accession>A0ABN7SIS1</accession>
<sequence length="173" mass="20116">MVFRIHEAAELHNIDLRVDYVNTKEQLADEPSRTFDFNGKEITDEAFDEISRAWPQKFTLDAFATKENARTERYISRFHDDQAWASDFFRFTKLRHKEHGLSILGRLRHEHPMGFGGNQVRANTYGDDFGKEERSEDFEAEVKDSSYFTFASENGGDGILQADLRRGDSLDHF</sequence>
<keyword evidence="2" id="KW-1185">Reference proteome</keyword>
<protein>
    <submittedName>
        <fullName evidence="1">Oidioi.mRNA.OKI2018_I69.YSR.g17127.t1.cds</fullName>
    </submittedName>
</protein>
<reference evidence="1 2" key="1">
    <citation type="submission" date="2021-04" db="EMBL/GenBank/DDBJ databases">
        <authorList>
            <person name="Bliznina A."/>
        </authorList>
    </citation>
    <scope>NUCLEOTIDE SEQUENCE [LARGE SCALE GENOMIC DNA]</scope>
</reference>